<protein>
    <submittedName>
        <fullName evidence="2">Uncharacterized protein</fullName>
    </submittedName>
</protein>
<accession>A0A815PAK3</accession>
<dbReference type="EMBL" id="CAJNON010001267">
    <property type="protein sequence ID" value="CAF1446553.1"/>
    <property type="molecule type" value="Genomic_DNA"/>
</dbReference>
<dbReference type="AlphaFoldDB" id="A0A815PAK3"/>
<comment type="caution">
    <text evidence="2">The sequence shown here is derived from an EMBL/GenBank/DDBJ whole genome shotgun (WGS) entry which is preliminary data.</text>
</comment>
<evidence type="ECO:0000313" key="2">
    <source>
        <dbReference type="EMBL" id="CAF1446553.1"/>
    </source>
</evidence>
<reference evidence="2" key="1">
    <citation type="submission" date="2021-02" db="EMBL/GenBank/DDBJ databases">
        <authorList>
            <person name="Nowell W R."/>
        </authorList>
    </citation>
    <scope>NUCLEOTIDE SEQUENCE</scope>
</reference>
<dbReference type="Proteomes" id="UP000663891">
    <property type="component" value="Unassembled WGS sequence"/>
</dbReference>
<gene>
    <name evidence="3" type="ORF">OKA104_LOCUS38858</name>
    <name evidence="2" type="ORF">VCS650_LOCUS39216</name>
</gene>
<dbReference type="EMBL" id="CAJOAY010007266">
    <property type="protein sequence ID" value="CAF4162101.1"/>
    <property type="molecule type" value="Genomic_DNA"/>
</dbReference>
<evidence type="ECO:0000313" key="4">
    <source>
        <dbReference type="Proteomes" id="UP000663891"/>
    </source>
</evidence>
<sequence>MIRLFTVLFVVIGCIYTPESRALNSNDKTCKPLNCGGKIKTCPYGYRKQDDYEICKCYDPCNPPEKAILCGSNRRCFADKISNGTFVGHCRLSKSKRNTSICEEEKVVGLCETAFPRFYYNSTTKT</sequence>
<feature type="signal peptide" evidence="1">
    <location>
        <begin position="1"/>
        <end position="22"/>
    </location>
</feature>
<dbReference type="Proteomes" id="UP000663881">
    <property type="component" value="Unassembled WGS sequence"/>
</dbReference>
<feature type="chain" id="PRO_5036228416" evidence="1">
    <location>
        <begin position="23"/>
        <end position="126"/>
    </location>
</feature>
<proteinExistence type="predicted"/>
<keyword evidence="1" id="KW-0732">Signal</keyword>
<organism evidence="2 4">
    <name type="scientific">Adineta steineri</name>
    <dbReference type="NCBI Taxonomy" id="433720"/>
    <lineage>
        <taxon>Eukaryota</taxon>
        <taxon>Metazoa</taxon>
        <taxon>Spiralia</taxon>
        <taxon>Gnathifera</taxon>
        <taxon>Rotifera</taxon>
        <taxon>Eurotatoria</taxon>
        <taxon>Bdelloidea</taxon>
        <taxon>Adinetida</taxon>
        <taxon>Adinetidae</taxon>
        <taxon>Adineta</taxon>
    </lineage>
</organism>
<name>A0A815PAK3_9BILA</name>
<dbReference type="OrthoDB" id="4473401at2759"/>
<evidence type="ECO:0000313" key="3">
    <source>
        <dbReference type="EMBL" id="CAF4162101.1"/>
    </source>
</evidence>
<evidence type="ECO:0000256" key="1">
    <source>
        <dbReference type="SAM" id="SignalP"/>
    </source>
</evidence>